<evidence type="ECO:0000313" key="9">
    <source>
        <dbReference type="Proteomes" id="UP000750711"/>
    </source>
</evidence>
<dbReference type="Proteomes" id="UP000750711">
    <property type="component" value="Unassembled WGS sequence"/>
</dbReference>
<dbReference type="Gene3D" id="3.30.200.20">
    <property type="entry name" value="Phosphorylase Kinase, domain 1"/>
    <property type="match status" value="1"/>
</dbReference>
<dbReference type="InterPro" id="IPR008271">
    <property type="entry name" value="Ser/Thr_kinase_AS"/>
</dbReference>
<dbReference type="AlphaFoldDB" id="A0A9P8I5C3"/>
<evidence type="ECO:0000256" key="2">
    <source>
        <dbReference type="ARBA" id="ARBA00022741"/>
    </source>
</evidence>
<evidence type="ECO:0000256" key="1">
    <source>
        <dbReference type="ARBA" id="ARBA00022679"/>
    </source>
</evidence>
<accession>A0A9P8I5C3</accession>
<dbReference type="InterPro" id="IPR017441">
    <property type="entry name" value="Protein_kinase_ATP_BS"/>
</dbReference>
<keyword evidence="2 6" id="KW-0547">Nucleotide-binding</keyword>
<keyword evidence="1" id="KW-0808">Transferase</keyword>
<evidence type="ECO:0000256" key="5">
    <source>
        <dbReference type="ARBA" id="ARBA00037982"/>
    </source>
</evidence>
<evidence type="ECO:0000256" key="4">
    <source>
        <dbReference type="ARBA" id="ARBA00022840"/>
    </source>
</evidence>
<reference evidence="8" key="1">
    <citation type="submission" date="2021-03" db="EMBL/GenBank/DDBJ databases">
        <title>Comparative genomics and phylogenomic investigation of the class Geoglossomycetes provide insights into ecological specialization and systematics.</title>
        <authorList>
            <person name="Melie T."/>
            <person name="Pirro S."/>
            <person name="Miller A.N."/>
            <person name="Quandt A."/>
        </authorList>
    </citation>
    <scope>NUCLEOTIDE SEQUENCE</scope>
    <source>
        <strain evidence="8">CAQ_001_2017</strain>
    </source>
</reference>
<keyword evidence="3" id="KW-0418">Kinase</keyword>
<name>A0A9P8I5C3_9PEZI</name>
<dbReference type="PROSITE" id="PS50011">
    <property type="entry name" value="PROTEIN_KINASE_DOM"/>
    <property type="match status" value="1"/>
</dbReference>
<gene>
    <name evidence="8" type="ORF">GP486_008003</name>
</gene>
<dbReference type="GO" id="GO:0005634">
    <property type="term" value="C:nucleus"/>
    <property type="evidence" value="ECO:0007669"/>
    <property type="project" value="TreeGrafter"/>
</dbReference>
<organism evidence="8 9">
    <name type="scientific">Trichoglossum hirsutum</name>
    <dbReference type="NCBI Taxonomy" id="265104"/>
    <lineage>
        <taxon>Eukaryota</taxon>
        <taxon>Fungi</taxon>
        <taxon>Dikarya</taxon>
        <taxon>Ascomycota</taxon>
        <taxon>Pezizomycotina</taxon>
        <taxon>Geoglossomycetes</taxon>
        <taxon>Geoglossales</taxon>
        <taxon>Geoglossaceae</taxon>
        <taxon>Trichoglossum</taxon>
    </lineage>
</organism>
<dbReference type="PANTHER" id="PTHR11042">
    <property type="entry name" value="EUKARYOTIC TRANSLATION INITIATION FACTOR 2-ALPHA KINASE EIF2-ALPHA KINASE -RELATED"/>
    <property type="match status" value="1"/>
</dbReference>
<dbReference type="InterPro" id="IPR050339">
    <property type="entry name" value="CC_SR_Kinase"/>
</dbReference>
<feature type="domain" description="Protein kinase" evidence="7">
    <location>
        <begin position="38"/>
        <end position="302"/>
    </location>
</feature>
<dbReference type="InterPro" id="IPR011009">
    <property type="entry name" value="Kinase-like_dom_sf"/>
</dbReference>
<protein>
    <recommendedName>
        <fullName evidence="7">Protein kinase domain-containing protein</fullName>
    </recommendedName>
</protein>
<keyword evidence="4 6" id="KW-0067">ATP-binding</keyword>
<dbReference type="GO" id="GO:0005737">
    <property type="term" value="C:cytoplasm"/>
    <property type="evidence" value="ECO:0007669"/>
    <property type="project" value="TreeGrafter"/>
</dbReference>
<comment type="similarity">
    <text evidence="5">Belongs to the protein kinase superfamily. Ser/Thr protein kinase family. GCN2 subfamily.</text>
</comment>
<dbReference type="GO" id="GO:0005524">
    <property type="term" value="F:ATP binding"/>
    <property type="evidence" value="ECO:0007669"/>
    <property type="project" value="UniProtKB-UniRule"/>
</dbReference>
<proteinExistence type="inferred from homology"/>
<dbReference type="PANTHER" id="PTHR11042:SF190">
    <property type="entry name" value="MITOSIS INHIBITOR PROTEIN KINASE MIK1"/>
    <property type="match status" value="1"/>
</dbReference>
<evidence type="ECO:0000313" key="8">
    <source>
        <dbReference type="EMBL" id="KAH0548299.1"/>
    </source>
</evidence>
<dbReference type="GO" id="GO:0110031">
    <property type="term" value="P:negative regulation of G2/MI transition of meiotic cell cycle"/>
    <property type="evidence" value="ECO:0007669"/>
    <property type="project" value="TreeGrafter"/>
</dbReference>
<evidence type="ECO:0000256" key="6">
    <source>
        <dbReference type="PROSITE-ProRule" id="PRU10141"/>
    </source>
</evidence>
<dbReference type="EMBL" id="JAGHQM010002655">
    <property type="protein sequence ID" value="KAH0548299.1"/>
    <property type="molecule type" value="Genomic_DNA"/>
</dbReference>
<dbReference type="Gene3D" id="1.10.510.10">
    <property type="entry name" value="Transferase(Phosphotransferase) domain 1"/>
    <property type="match status" value="1"/>
</dbReference>
<comment type="caution">
    <text evidence="8">The sequence shown here is derived from an EMBL/GenBank/DDBJ whole genome shotgun (WGS) entry which is preliminary data.</text>
</comment>
<sequence length="593" mass="65730">LHIPAKVDKENDGYPDVMSDSKTTETFVDYASASLVPFEPLRFLGHGSFACVEEVRHTSDGAIFARKSIRVLAYQAANITEAVEREVAIIRKLRHAHVISIHDVYREPKSIGIIMSPVADGDLDWFFERCTDEGFSVQLLSLLRVWFACLSEALVYIHGQNIRHKDIKPGNILVRNELVYFTDFGLARDFDSSMTSSTEGCVLGKTPTYSPPEVISEGKRGRSADIFSLGCVFAEMETLLSKRSIVEFVRYRAKDGTHAYHATLDKVAHWFGGSACYGNFIGRMLSLQPKERPSAAEIQRIINYGGVDGALGLICRHHLNRSFPEPQDLVGVTEAKRIKSSHLQLTLGALDSQGQPASDTLPNLFAQDEVGTGLPLEAWLNFGMEILDGTKPLCEDKNDIGNCFDHRPPLGGPTAKMHDAIEAIPGSFHGSSVDMDLTSEGRSLSVETLTLDVGNTYCLVPLEPWVDNRHHWTFFIRPSRTDVIENVKFNCPIAYLTCTSPPYEIGGVGPSAFTIIAQVTLRTGYVWDGDGVCVIDDVWASDDVWVSDVGPFPDVQGGGRMWTLKWHLDLSGSERSQRHSLKIRSEGQEPTRR</sequence>
<dbReference type="PROSITE" id="PS00108">
    <property type="entry name" value="PROTEIN_KINASE_ST"/>
    <property type="match status" value="1"/>
</dbReference>
<dbReference type="GO" id="GO:0004713">
    <property type="term" value="F:protein tyrosine kinase activity"/>
    <property type="evidence" value="ECO:0007669"/>
    <property type="project" value="TreeGrafter"/>
</dbReference>
<feature type="non-terminal residue" evidence="8">
    <location>
        <position position="1"/>
    </location>
</feature>
<dbReference type="SUPFAM" id="SSF56112">
    <property type="entry name" value="Protein kinase-like (PK-like)"/>
    <property type="match status" value="1"/>
</dbReference>
<keyword evidence="9" id="KW-1185">Reference proteome</keyword>
<dbReference type="SMART" id="SM00220">
    <property type="entry name" value="S_TKc"/>
    <property type="match status" value="1"/>
</dbReference>
<evidence type="ECO:0000256" key="3">
    <source>
        <dbReference type="ARBA" id="ARBA00022777"/>
    </source>
</evidence>
<dbReference type="PROSITE" id="PS00107">
    <property type="entry name" value="PROTEIN_KINASE_ATP"/>
    <property type="match status" value="1"/>
</dbReference>
<dbReference type="Pfam" id="PF00069">
    <property type="entry name" value="Pkinase"/>
    <property type="match status" value="1"/>
</dbReference>
<feature type="binding site" evidence="6">
    <location>
        <position position="67"/>
    </location>
    <ligand>
        <name>ATP</name>
        <dbReference type="ChEBI" id="CHEBI:30616"/>
    </ligand>
</feature>
<dbReference type="InterPro" id="IPR000719">
    <property type="entry name" value="Prot_kinase_dom"/>
</dbReference>
<evidence type="ECO:0000259" key="7">
    <source>
        <dbReference type="PROSITE" id="PS50011"/>
    </source>
</evidence>
<dbReference type="CDD" id="cd00180">
    <property type="entry name" value="PKc"/>
    <property type="match status" value="1"/>
</dbReference>